<accession>A0A517YF03</accession>
<keyword evidence="2" id="KW-1133">Transmembrane helix</keyword>
<feature type="transmembrane region" description="Helical" evidence="2">
    <location>
        <begin position="21"/>
        <end position="40"/>
    </location>
</feature>
<dbReference type="RefSeq" id="WP_145091646.1">
    <property type="nucleotide sequence ID" value="NZ_CP036274.1"/>
</dbReference>
<dbReference type="Proteomes" id="UP000315017">
    <property type="component" value="Chromosome"/>
</dbReference>
<evidence type="ECO:0000256" key="1">
    <source>
        <dbReference type="SAM" id="MobiDB-lite"/>
    </source>
</evidence>
<reference evidence="3 4" key="1">
    <citation type="submission" date="2019-02" db="EMBL/GenBank/DDBJ databases">
        <title>Deep-cultivation of Planctomycetes and their phenomic and genomic characterization uncovers novel biology.</title>
        <authorList>
            <person name="Wiegand S."/>
            <person name="Jogler M."/>
            <person name="Boedeker C."/>
            <person name="Pinto D."/>
            <person name="Vollmers J."/>
            <person name="Rivas-Marin E."/>
            <person name="Kohn T."/>
            <person name="Peeters S.H."/>
            <person name="Heuer A."/>
            <person name="Rast P."/>
            <person name="Oberbeckmann S."/>
            <person name="Bunk B."/>
            <person name="Jeske O."/>
            <person name="Meyerdierks A."/>
            <person name="Storesund J.E."/>
            <person name="Kallscheuer N."/>
            <person name="Luecker S."/>
            <person name="Lage O.M."/>
            <person name="Pohl T."/>
            <person name="Merkel B.J."/>
            <person name="Hornburger P."/>
            <person name="Mueller R.-W."/>
            <person name="Bruemmer F."/>
            <person name="Labrenz M."/>
            <person name="Spormann A.M."/>
            <person name="Op den Camp H."/>
            <person name="Overmann J."/>
            <person name="Amann R."/>
            <person name="Jetten M.S.M."/>
            <person name="Mascher T."/>
            <person name="Medema M.H."/>
            <person name="Devos D.P."/>
            <person name="Kaster A.-K."/>
            <person name="Ovreas L."/>
            <person name="Rohde M."/>
            <person name="Galperin M.Y."/>
            <person name="Jogler C."/>
        </authorList>
    </citation>
    <scope>NUCLEOTIDE SEQUENCE [LARGE SCALE GENOMIC DNA]</scope>
    <source>
        <strain evidence="3 4">ETA_A8</strain>
    </source>
</reference>
<feature type="compositionally biased region" description="Basic and acidic residues" evidence="1">
    <location>
        <begin position="107"/>
        <end position="116"/>
    </location>
</feature>
<dbReference type="OrthoDB" id="275662at2"/>
<evidence type="ECO:0000313" key="3">
    <source>
        <dbReference type="EMBL" id="QDU28781.1"/>
    </source>
</evidence>
<sequence length="222" mass="24450">MKLDKLLKRLKRDLAASPQKAGALGLMMLVALYFWAPLVLKWGKGKAKSNSIAVSQVILTDDPVLAKAVPHPATDSGRWEHVRQAIATDQMMVPATHHVSWSNPFSRLREPPKTENEVGSTEPVLPHTPQVATPEPTVDKEHLAGVMISSILLGKRHAVVIRGTVYRINDQLSLGGEDGKPALELRIVGIDESGIDLTHQGKTYRIERLRPKLSPGDHVRQE</sequence>
<keyword evidence="4" id="KW-1185">Reference proteome</keyword>
<evidence type="ECO:0000256" key="2">
    <source>
        <dbReference type="SAM" id="Phobius"/>
    </source>
</evidence>
<dbReference type="AlphaFoldDB" id="A0A517YF03"/>
<gene>
    <name evidence="3" type="ORF">ETAA8_38860</name>
</gene>
<evidence type="ECO:0000313" key="4">
    <source>
        <dbReference type="Proteomes" id="UP000315017"/>
    </source>
</evidence>
<feature type="region of interest" description="Disordered" evidence="1">
    <location>
        <begin position="103"/>
        <end position="136"/>
    </location>
</feature>
<name>A0A517YF03_9BACT</name>
<dbReference type="KEGG" id="aagg:ETAA8_38860"/>
<organism evidence="3 4">
    <name type="scientific">Anatilimnocola aggregata</name>
    <dbReference type="NCBI Taxonomy" id="2528021"/>
    <lineage>
        <taxon>Bacteria</taxon>
        <taxon>Pseudomonadati</taxon>
        <taxon>Planctomycetota</taxon>
        <taxon>Planctomycetia</taxon>
        <taxon>Pirellulales</taxon>
        <taxon>Pirellulaceae</taxon>
        <taxon>Anatilimnocola</taxon>
    </lineage>
</organism>
<proteinExistence type="predicted"/>
<keyword evidence="2" id="KW-0472">Membrane</keyword>
<dbReference type="EMBL" id="CP036274">
    <property type="protein sequence ID" value="QDU28781.1"/>
    <property type="molecule type" value="Genomic_DNA"/>
</dbReference>
<keyword evidence="2" id="KW-0812">Transmembrane</keyword>
<protein>
    <submittedName>
        <fullName evidence="3">Uncharacterized protein</fullName>
    </submittedName>
</protein>